<evidence type="ECO:0000313" key="2">
    <source>
        <dbReference type="Proteomes" id="UP000063308"/>
    </source>
</evidence>
<dbReference type="RefSeq" id="WP_060911657.1">
    <property type="nucleotide sequence ID" value="NZ_JAFCKD010000004.1"/>
</dbReference>
<protein>
    <submittedName>
        <fullName evidence="1">Uncharacterized protein</fullName>
    </submittedName>
</protein>
<name>A0A0E3VWP5_9BRAD</name>
<dbReference type="Proteomes" id="UP000063308">
    <property type="component" value="Chromosome"/>
</dbReference>
<dbReference type="EMBL" id="AP014685">
    <property type="protein sequence ID" value="BAR61270.1"/>
    <property type="molecule type" value="Genomic_DNA"/>
</dbReference>
<sequence length="69" mass="8028">MRAQTLKDEDLARGHALNELAAKTFWECYRSGVWPGPGDDRPDAEYVDLPDWYRKSVDDRVKFELREAA</sequence>
<accession>A0A0E3VWP5</accession>
<organism evidence="1 2">
    <name type="scientific">Bradyrhizobium diazoefficiens</name>
    <dbReference type="NCBI Taxonomy" id="1355477"/>
    <lineage>
        <taxon>Bacteria</taxon>
        <taxon>Pseudomonadati</taxon>
        <taxon>Pseudomonadota</taxon>
        <taxon>Alphaproteobacteria</taxon>
        <taxon>Hyphomicrobiales</taxon>
        <taxon>Nitrobacteraceae</taxon>
        <taxon>Bradyrhizobium</taxon>
    </lineage>
</organism>
<evidence type="ECO:0000313" key="1">
    <source>
        <dbReference type="EMBL" id="BAR61270.1"/>
    </source>
</evidence>
<gene>
    <name evidence="1" type="ORF">NK6_8120</name>
</gene>
<dbReference type="AlphaFoldDB" id="A0A0E3VWP5"/>
<reference evidence="1 2" key="1">
    <citation type="submission" date="2014-11" db="EMBL/GenBank/DDBJ databases">
        <title>Symbiosis island explosion on the genome of extra-slow-growing strains of soybean bradyrhizobia with massive insertion sequences.</title>
        <authorList>
            <person name="Iida T."/>
            <person name="Minamisawa K."/>
        </authorList>
    </citation>
    <scope>NUCLEOTIDE SEQUENCE [LARGE SCALE GENOMIC DNA]</scope>
    <source>
        <strain evidence="1 2">NK6</strain>
    </source>
</reference>
<dbReference type="InterPro" id="IPR011604">
    <property type="entry name" value="PDDEXK-like_dom_sf"/>
</dbReference>
<dbReference type="Gene3D" id="3.90.320.10">
    <property type="match status" value="1"/>
</dbReference>
<proteinExistence type="predicted"/>